<dbReference type="AlphaFoldDB" id="A0A2S5IWD4"/>
<evidence type="ECO:0000313" key="6">
    <source>
        <dbReference type="EMBL" id="PPB48847.1"/>
    </source>
</evidence>
<dbReference type="InterPro" id="IPR012074">
    <property type="entry name" value="GAF_ANTAR"/>
</dbReference>
<evidence type="ECO:0000313" key="7">
    <source>
        <dbReference type="Proteomes" id="UP000239297"/>
    </source>
</evidence>
<evidence type="ECO:0000256" key="3">
    <source>
        <dbReference type="ARBA" id="ARBA00023015"/>
    </source>
</evidence>
<sequence length="241" mass="25215">MLGELALPGRLQDLVLDSSDINEFLDALARLAADTLSAPGGNVMCGVTLLRGRSKATVASSSEQATLMDEVQYAFDDGPCIRAARDGQVYSVDDFLQEQRFGEYTAAIAGHGIRSAIGVPIPLDGLAAAGLNLYSTQPHAFDDDAVAAAVELATEASKSLRMAVRIAHLTDTGEHLRAAMNSRTTIDVAAGIIMGQNRCSHEAAITILKAASSGRNVKLAEVAAAVVTSIGQQVPETHFVP</sequence>
<dbReference type="Pfam" id="PF13185">
    <property type="entry name" value="GAF_2"/>
    <property type="match status" value="1"/>
</dbReference>
<dbReference type="GO" id="GO:0003723">
    <property type="term" value="F:RNA binding"/>
    <property type="evidence" value="ECO:0007669"/>
    <property type="project" value="InterPro"/>
</dbReference>
<dbReference type="InterPro" id="IPR005561">
    <property type="entry name" value="ANTAR"/>
</dbReference>
<keyword evidence="7" id="KW-1185">Reference proteome</keyword>
<protein>
    <submittedName>
        <fullName evidence="6">Response regulator receiver protein</fullName>
    </submittedName>
</protein>
<dbReference type="SUPFAM" id="SSF55781">
    <property type="entry name" value="GAF domain-like"/>
    <property type="match status" value="1"/>
</dbReference>
<dbReference type="Gene3D" id="3.30.450.40">
    <property type="match status" value="1"/>
</dbReference>
<reference evidence="6 7" key="1">
    <citation type="journal article" date="2014" name="Int. J. Syst. Evol. Microbiol.">
        <title>Arthrobacter pityocampae sp. nov., isolated from Thaumetopoea pityocampa (Lep., Thaumetopoeidae).</title>
        <authorList>
            <person name="Ince I.A."/>
            <person name="Demirbag Z."/>
            <person name="Kati H."/>
        </authorList>
    </citation>
    <scope>NUCLEOTIDE SEQUENCE [LARGE SCALE GENOMIC DNA]</scope>
    <source>
        <strain evidence="6 7">Tp2</strain>
    </source>
</reference>
<keyword evidence="2" id="KW-0418">Kinase</keyword>
<dbReference type="GO" id="GO:0016301">
    <property type="term" value="F:kinase activity"/>
    <property type="evidence" value="ECO:0007669"/>
    <property type="project" value="UniProtKB-KW"/>
</dbReference>
<accession>A0A2S5IWD4</accession>
<dbReference type="OrthoDB" id="3820533at2"/>
<evidence type="ECO:0000256" key="1">
    <source>
        <dbReference type="ARBA" id="ARBA00022679"/>
    </source>
</evidence>
<dbReference type="Pfam" id="PF03861">
    <property type="entry name" value="ANTAR"/>
    <property type="match status" value="1"/>
</dbReference>
<comment type="caution">
    <text evidence="6">The sequence shown here is derived from an EMBL/GenBank/DDBJ whole genome shotgun (WGS) entry which is preliminary data.</text>
</comment>
<dbReference type="PROSITE" id="PS50921">
    <property type="entry name" value="ANTAR"/>
    <property type="match status" value="1"/>
</dbReference>
<keyword evidence="3" id="KW-0805">Transcription regulation</keyword>
<keyword evidence="1" id="KW-0808">Transferase</keyword>
<evidence type="ECO:0000256" key="4">
    <source>
        <dbReference type="ARBA" id="ARBA00023163"/>
    </source>
</evidence>
<dbReference type="SMART" id="SM00065">
    <property type="entry name" value="GAF"/>
    <property type="match status" value="1"/>
</dbReference>
<dbReference type="SUPFAM" id="SSF52172">
    <property type="entry name" value="CheY-like"/>
    <property type="match status" value="1"/>
</dbReference>
<name>A0A2S5IWD4_9MICC</name>
<evidence type="ECO:0000256" key="2">
    <source>
        <dbReference type="ARBA" id="ARBA00022777"/>
    </source>
</evidence>
<proteinExistence type="predicted"/>
<dbReference type="EMBL" id="PRKW01000005">
    <property type="protein sequence ID" value="PPB48847.1"/>
    <property type="molecule type" value="Genomic_DNA"/>
</dbReference>
<feature type="domain" description="ANTAR" evidence="5">
    <location>
        <begin position="166"/>
        <end position="227"/>
    </location>
</feature>
<dbReference type="InterPro" id="IPR029016">
    <property type="entry name" value="GAF-like_dom_sf"/>
</dbReference>
<dbReference type="InterPro" id="IPR011006">
    <property type="entry name" value="CheY-like_superfamily"/>
</dbReference>
<dbReference type="InterPro" id="IPR036388">
    <property type="entry name" value="WH-like_DNA-bd_sf"/>
</dbReference>
<dbReference type="InterPro" id="IPR003018">
    <property type="entry name" value="GAF"/>
</dbReference>
<dbReference type="SMART" id="SM01012">
    <property type="entry name" value="ANTAR"/>
    <property type="match status" value="1"/>
</dbReference>
<gene>
    <name evidence="6" type="ORF">C4K88_13165</name>
</gene>
<dbReference type="PIRSF" id="PIRSF036625">
    <property type="entry name" value="GAF_ANTAR"/>
    <property type="match status" value="1"/>
</dbReference>
<dbReference type="Proteomes" id="UP000239297">
    <property type="component" value="Unassembled WGS sequence"/>
</dbReference>
<evidence type="ECO:0000259" key="5">
    <source>
        <dbReference type="PROSITE" id="PS50921"/>
    </source>
</evidence>
<organism evidence="6 7">
    <name type="scientific">Arthrobacter pityocampae</name>
    <dbReference type="NCBI Taxonomy" id="547334"/>
    <lineage>
        <taxon>Bacteria</taxon>
        <taxon>Bacillati</taxon>
        <taxon>Actinomycetota</taxon>
        <taxon>Actinomycetes</taxon>
        <taxon>Micrococcales</taxon>
        <taxon>Micrococcaceae</taxon>
        <taxon>Arthrobacter</taxon>
    </lineage>
</organism>
<dbReference type="Gene3D" id="1.10.10.10">
    <property type="entry name" value="Winged helix-like DNA-binding domain superfamily/Winged helix DNA-binding domain"/>
    <property type="match status" value="1"/>
</dbReference>
<keyword evidence="4" id="KW-0804">Transcription</keyword>